<protein>
    <submittedName>
        <fullName evidence="11">Uncharacterized protein</fullName>
    </submittedName>
</protein>
<dbReference type="GeneTree" id="ENSGT00940000161002"/>
<evidence type="ECO:0000256" key="8">
    <source>
        <dbReference type="ARBA" id="ARBA00023136"/>
    </source>
</evidence>
<evidence type="ECO:0000256" key="4">
    <source>
        <dbReference type="ARBA" id="ARBA00022692"/>
    </source>
</evidence>
<dbReference type="Gene3D" id="1.50.40.10">
    <property type="entry name" value="Mitochondrial carrier domain"/>
    <property type="match status" value="1"/>
</dbReference>
<organism evidence="11 12">
    <name type="scientific">Amphilophus citrinellus</name>
    <name type="common">Midas cichlid</name>
    <name type="synonym">Cichlasoma citrinellum</name>
    <dbReference type="NCBI Taxonomy" id="61819"/>
    <lineage>
        <taxon>Eukaryota</taxon>
        <taxon>Metazoa</taxon>
        <taxon>Chordata</taxon>
        <taxon>Craniata</taxon>
        <taxon>Vertebrata</taxon>
        <taxon>Euteleostomi</taxon>
        <taxon>Actinopterygii</taxon>
        <taxon>Neopterygii</taxon>
        <taxon>Teleostei</taxon>
        <taxon>Neoteleostei</taxon>
        <taxon>Acanthomorphata</taxon>
        <taxon>Ovalentaria</taxon>
        <taxon>Cichlomorphae</taxon>
        <taxon>Cichliformes</taxon>
        <taxon>Cichlidae</taxon>
        <taxon>New World cichlids</taxon>
        <taxon>Cichlasomatinae</taxon>
        <taxon>Heroini</taxon>
        <taxon>Amphilophus</taxon>
    </lineage>
</organism>
<dbReference type="InterPro" id="IPR023395">
    <property type="entry name" value="MCP_dom_sf"/>
</dbReference>
<accession>A0A3Q0S4F3</accession>
<feature type="repeat" description="Solcar" evidence="9">
    <location>
        <begin position="24"/>
        <end position="110"/>
    </location>
</feature>
<evidence type="ECO:0000256" key="6">
    <source>
        <dbReference type="ARBA" id="ARBA00022989"/>
    </source>
</evidence>
<proteinExistence type="inferred from homology"/>
<dbReference type="PANTHER" id="PTHR45624">
    <property type="entry name" value="MITOCHONDRIAL BASIC AMINO ACIDS TRANSPORTER-RELATED"/>
    <property type="match status" value="1"/>
</dbReference>
<evidence type="ECO:0000256" key="10">
    <source>
        <dbReference type="RuleBase" id="RU000488"/>
    </source>
</evidence>
<keyword evidence="7" id="KW-0496">Mitochondrion</keyword>
<dbReference type="GO" id="GO:0022857">
    <property type="term" value="F:transmembrane transporter activity"/>
    <property type="evidence" value="ECO:0007669"/>
    <property type="project" value="TreeGrafter"/>
</dbReference>
<dbReference type="Pfam" id="PF00153">
    <property type="entry name" value="Mito_carr"/>
    <property type="match status" value="1"/>
</dbReference>
<name>A0A3Q0S4F3_AMPCI</name>
<dbReference type="SUPFAM" id="SSF103506">
    <property type="entry name" value="Mitochondrial carrier"/>
    <property type="match status" value="1"/>
</dbReference>
<keyword evidence="5" id="KW-0677">Repeat</keyword>
<keyword evidence="3 10" id="KW-0813">Transport</keyword>
<dbReference type="GO" id="GO:0031966">
    <property type="term" value="C:mitochondrial membrane"/>
    <property type="evidence" value="ECO:0007669"/>
    <property type="project" value="UniProtKB-SubCell"/>
</dbReference>
<evidence type="ECO:0000313" key="11">
    <source>
        <dbReference type="Ensembl" id="ENSACIP00000019709.1"/>
    </source>
</evidence>
<dbReference type="InterPro" id="IPR018108">
    <property type="entry name" value="MCP_transmembrane"/>
</dbReference>
<dbReference type="AlphaFoldDB" id="A0A3Q0S4F3"/>
<reference evidence="11" key="2">
    <citation type="submission" date="2025-09" db="UniProtKB">
        <authorList>
            <consortium name="Ensembl"/>
        </authorList>
    </citation>
    <scope>IDENTIFICATION</scope>
</reference>
<keyword evidence="12" id="KW-1185">Reference proteome</keyword>
<comment type="similarity">
    <text evidence="2 10">Belongs to the mitochondrial carrier (TC 2.A.29) family.</text>
</comment>
<dbReference type="PROSITE" id="PS50920">
    <property type="entry name" value="SOLCAR"/>
    <property type="match status" value="1"/>
</dbReference>
<sequence>MPPGHLLGEVFQACLTGWRPGWIVGLFSCLPVNLKAICFQVLACAPIDLVKVRLQGQTTSARYRGPVHCVTVILKAKGLRGLFRGGLALALRDIPCYGFYFFIGSDALQVEKATIEKQQQDDVLTQDEALSTLPNHGNVLEINR</sequence>
<evidence type="ECO:0000313" key="12">
    <source>
        <dbReference type="Proteomes" id="UP000261340"/>
    </source>
</evidence>
<keyword evidence="6" id="KW-1133">Transmembrane helix</keyword>
<keyword evidence="4 9" id="KW-0812">Transmembrane</keyword>
<keyword evidence="8 9" id="KW-0472">Membrane</keyword>
<dbReference type="PANTHER" id="PTHR45624:SF6">
    <property type="entry name" value="SOLUTE CARRIER FAMILY 25 MEMBER 45"/>
    <property type="match status" value="1"/>
</dbReference>
<evidence type="ECO:0000256" key="5">
    <source>
        <dbReference type="ARBA" id="ARBA00022737"/>
    </source>
</evidence>
<evidence type="ECO:0000256" key="1">
    <source>
        <dbReference type="ARBA" id="ARBA00004225"/>
    </source>
</evidence>
<evidence type="ECO:0000256" key="3">
    <source>
        <dbReference type="ARBA" id="ARBA00022448"/>
    </source>
</evidence>
<comment type="subcellular location">
    <subcellularLocation>
        <location evidence="1">Mitochondrion membrane</location>
        <topology evidence="1">Multi-pass membrane protein</topology>
    </subcellularLocation>
</comment>
<evidence type="ECO:0000256" key="9">
    <source>
        <dbReference type="PROSITE-ProRule" id="PRU00282"/>
    </source>
</evidence>
<reference evidence="11" key="1">
    <citation type="submission" date="2025-08" db="UniProtKB">
        <authorList>
            <consortium name="Ensembl"/>
        </authorList>
    </citation>
    <scope>IDENTIFICATION</scope>
</reference>
<dbReference type="InterPro" id="IPR050567">
    <property type="entry name" value="Mitochondrial_Carrier"/>
</dbReference>
<evidence type="ECO:0000256" key="2">
    <source>
        <dbReference type="ARBA" id="ARBA00006375"/>
    </source>
</evidence>
<dbReference type="Ensembl" id="ENSACIT00000020234.1">
    <property type="protein sequence ID" value="ENSACIP00000019709.1"/>
    <property type="gene ID" value="ENSACIG00000015328.1"/>
</dbReference>
<evidence type="ECO:0000256" key="7">
    <source>
        <dbReference type="ARBA" id="ARBA00023128"/>
    </source>
</evidence>
<dbReference type="Proteomes" id="UP000261340">
    <property type="component" value="Unplaced"/>
</dbReference>
<dbReference type="STRING" id="61819.ENSACIP00000019709"/>